<comment type="caution">
    <text evidence="2">The sequence shown here is derived from an EMBL/GenBank/DDBJ whole genome shotgun (WGS) entry which is preliminary data.</text>
</comment>
<dbReference type="OrthoDB" id="28045at2759"/>
<feature type="region of interest" description="Disordered" evidence="1">
    <location>
        <begin position="637"/>
        <end position="656"/>
    </location>
</feature>
<feature type="compositionally biased region" description="Low complexity" evidence="1">
    <location>
        <begin position="424"/>
        <end position="434"/>
    </location>
</feature>
<feature type="region of interest" description="Disordered" evidence="1">
    <location>
        <begin position="694"/>
        <end position="747"/>
    </location>
</feature>
<feature type="compositionally biased region" description="Basic and acidic residues" evidence="1">
    <location>
        <begin position="844"/>
        <end position="854"/>
    </location>
</feature>
<dbReference type="STRING" id="188477.A0A3S1A170"/>
<organism evidence="2 3">
    <name type="scientific">Elysia chlorotica</name>
    <name type="common">Eastern emerald elysia</name>
    <name type="synonym">Sea slug</name>
    <dbReference type="NCBI Taxonomy" id="188477"/>
    <lineage>
        <taxon>Eukaryota</taxon>
        <taxon>Metazoa</taxon>
        <taxon>Spiralia</taxon>
        <taxon>Lophotrochozoa</taxon>
        <taxon>Mollusca</taxon>
        <taxon>Gastropoda</taxon>
        <taxon>Heterobranchia</taxon>
        <taxon>Euthyneura</taxon>
        <taxon>Panpulmonata</taxon>
        <taxon>Sacoglossa</taxon>
        <taxon>Placobranchoidea</taxon>
        <taxon>Plakobranchidae</taxon>
        <taxon>Elysia</taxon>
    </lineage>
</organism>
<dbReference type="EMBL" id="RQTK01000006">
    <property type="protein sequence ID" value="RUS91762.1"/>
    <property type="molecule type" value="Genomic_DNA"/>
</dbReference>
<evidence type="ECO:0000256" key="1">
    <source>
        <dbReference type="SAM" id="MobiDB-lite"/>
    </source>
</evidence>
<dbReference type="GO" id="GO:0035023">
    <property type="term" value="P:regulation of Rho protein signal transduction"/>
    <property type="evidence" value="ECO:0007669"/>
    <property type="project" value="TreeGrafter"/>
</dbReference>
<dbReference type="GO" id="GO:0032587">
    <property type="term" value="C:ruffle membrane"/>
    <property type="evidence" value="ECO:0007669"/>
    <property type="project" value="TreeGrafter"/>
</dbReference>
<sequence>SCTSLPASAGDPRYARYFAVFEGSRRRHVVSVRPAPDSGRPLTTGAHRVDIVSDLSDHGAMEGTEEEEQDAENKDSYIRLQTIIPGHDVAEEVTLTLVQLCEEEEEILEDDLVVEELDSDPLMTTVPDLDDSEAETVTVRLRMTQVPVCACVFRYDYDSTFYLAKFLTSSVYNDHALDNLELIKSDRFDLSNEVLSTLDVRLSRALRNANLTASDWHILGGDSIHDAHCEERESLLHLCARLGLCHVTSYLLEVPGSEDALRLPNRHGDLPSALAAQYGFHDLAEMLSGYNTHGMVTAEQEVVEMENAVLRNYGNGMASLTSFLDSPSLERTVENEINFLRETEEMMRVQHGLVPAGSQYSSDWPRPGAAGLQHLPGASRSLPSLPTAENELEASIDRVLRQQDLNRDSLHAYLRASNHPATTEPAPGGQAQRGPGRESESDFVSFASDSGQADVSTNGVGSAAPGVDHRHYHHHQHQLDQSRGHFTSTSSYASTSSPTSSPSVFVPTPPAWGGTGGPPDTDHDGHFFPATPFRSDSVFGQSYLEEEGHLGIVGARNYGVLECSLSGVRDLTEGLFQLRDSQLHARLVLRDRRRREFGRHSSSCPSLGVSSILQTLSPVEETDHHKSMHDLIEELGTSPSLSTDQTPQGQTTDPLSGKEIEAAPFKSENQTGPADTQGDQAIRICVNGVTVDSSEDLASGSASDSARQVSSDSVTDRESPPHRKNARLRDGREETEPAIRRGSWCPERSAVRSGLPLDRRDQQTRVRMLAMSGKSLSLTSLDGGELSDEEDLNSPSEEQPPPSPLLARPPPRPPQAVRSMTSSAILARPQRPHHRATRTQSDAEIEREKGGLGQ</sequence>
<name>A0A3S1A170_ELYCH</name>
<evidence type="ECO:0008006" key="4">
    <source>
        <dbReference type="Google" id="ProtNLM"/>
    </source>
</evidence>
<dbReference type="AlphaFoldDB" id="A0A3S1A170"/>
<dbReference type="PANTHER" id="PTHR13944:SF20">
    <property type="entry name" value="RHO GUANINE NUCLEOTIDE EXCHANGE FACTOR 2"/>
    <property type="match status" value="1"/>
</dbReference>
<dbReference type="GO" id="GO:0007015">
    <property type="term" value="P:actin filament organization"/>
    <property type="evidence" value="ECO:0007669"/>
    <property type="project" value="TreeGrafter"/>
</dbReference>
<feature type="compositionally biased region" description="Polar residues" evidence="1">
    <location>
        <begin position="700"/>
        <end position="713"/>
    </location>
</feature>
<dbReference type="GO" id="GO:0005856">
    <property type="term" value="C:cytoskeleton"/>
    <property type="evidence" value="ECO:0007669"/>
    <property type="project" value="TreeGrafter"/>
</dbReference>
<evidence type="ECO:0000313" key="3">
    <source>
        <dbReference type="Proteomes" id="UP000271974"/>
    </source>
</evidence>
<feature type="compositionally biased region" description="Pro residues" evidence="1">
    <location>
        <begin position="798"/>
        <end position="814"/>
    </location>
</feature>
<dbReference type="GO" id="GO:0000902">
    <property type="term" value="P:cell morphogenesis"/>
    <property type="evidence" value="ECO:0007669"/>
    <property type="project" value="TreeGrafter"/>
</dbReference>
<feature type="compositionally biased region" description="Low complexity" evidence="1">
    <location>
        <begin position="643"/>
        <end position="654"/>
    </location>
</feature>
<feature type="compositionally biased region" description="Low complexity" evidence="1">
    <location>
        <begin position="486"/>
        <end position="506"/>
    </location>
</feature>
<gene>
    <name evidence="2" type="ORF">EGW08_000470</name>
</gene>
<dbReference type="InterPro" id="IPR051632">
    <property type="entry name" value="Rho_GEF"/>
</dbReference>
<feature type="compositionally biased region" description="Polar residues" evidence="1">
    <location>
        <begin position="447"/>
        <end position="460"/>
    </location>
</feature>
<feature type="region of interest" description="Disordered" evidence="1">
    <location>
        <begin position="771"/>
        <end position="854"/>
    </location>
</feature>
<dbReference type="PANTHER" id="PTHR13944">
    <property type="entry name" value="AGAP007712-PA"/>
    <property type="match status" value="1"/>
</dbReference>
<feature type="compositionally biased region" description="Basic and acidic residues" evidence="1">
    <location>
        <begin position="714"/>
        <end position="739"/>
    </location>
</feature>
<dbReference type="GO" id="GO:0008017">
    <property type="term" value="F:microtubule binding"/>
    <property type="evidence" value="ECO:0007669"/>
    <property type="project" value="TreeGrafter"/>
</dbReference>
<keyword evidence="3" id="KW-1185">Reference proteome</keyword>
<reference evidence="2 3" key="1">
    <citation type="submission" date="2019-01" db="EMBL/GenBank/DDBJ databases">
        <title>A draft genome assembly of the solar-powered sea slug Elysia chlorotica.</title>
        <authorList>
            <person name="Cai H."/>
            <person name="Li Q."/>
            <person name="Fang X."/>
            <person name="Li J."/>
            <person name="Curtis N.E."/>
            <person name="Altenburger A."/>
            <person name="Shibata T."/>
            <person name="Feng M."/>
            <person name="Maeda T."/>
            <person name="Schwartz J.A."/>
            <person name="Shigenobu S."/>
            <person name="Lundholm N."/>
            <person name="Nishiyama T."/>
            <person name="Yang H."/>
            <person name="Hasebe M."/>
            <person name="Li S."/>
            <person name="Pierce S.K."/>
            <person name="Wang J."/>
        </authorList>
    </citation>
    <scope>NUCLEOTIDE SEQUENCE [LARGE SCALE GENOMIC DNA]</scope>
    <source>
        <strain evidence="2">EC2010</strain>
        <tissue evidence="2">Whole organism of an adult</tissue>
    </source>
</reference>
<protein>
    <recommendedName>
        <fullName evidence="4">DBB domain-containing protein</fullName>
    </recommendedName>
</protein>
<accession>A0A3S1A170</accession>
<evidence type="ECO:0000313" key="2">
    <source>
        <dbReference type="EMBL" id="RUS91762.1"/>
    </source>
</evidence>
<feature type="region of interest" description="Disordered" evidence="1">
    <location>
        <begin position="358"/>
        <end position="385"/>
    </location>
</feature>
<dbReference type="Proteomes" id="UP000271974">
    <property type="component" value="Unassembled WGS sequence"/>
</dbReference>
<feature type="non-terminal residue" evidence="2">
    <location>
        <position position="854"/>
    </location>
</feature>
<feature type="region of interest" description="Disordered" evidence="1">
    <location>
        <begin position="417"/>
        <end position="527"/>
    </location>
</feature>
<proteinExistence type="predicted"/>
<dbReference type="GO" id="GO:0045666">
    <property type="term" value="P:positive regulation of neuron differentiation"/>
    <property type="evidence" value="ECO:0007669"/>
    <property type="project" value="TreeGrafter"/>
</dbReference>
<feature type="non-terminal residue" evidence="2">
    <location>
        <position position="1"/>
    </location>
</feature>